<proteinExistence type="predicted"/>
<name>A0A1F5WPX4_9BACT</name>
<dbReference type="AlphaFoldDB" id="A0A1F5WPX4"/>
<keyword evidence="1" id="KW-0472">Membrane</keyword>
<keyword evidence="1" id="KW-0812">Transmembrane</keyword>
<gene>
    <name evidence="2" type="ORF">A2W54_04315</name>
</gene>
<evidence type="ECO:0000313" key="2">
    <source>
        <dbReference type="EMBL" id="OGF77709.1"/>
    </source>
</evidence>
<keyword evidence="1" id="KW-1133">Transmembrane helix</keyword>
<evidence type="ECO:0000256" key="1">
    <source>
        <dbReference type="SAM" id="Phobius"/>
    </source>
</evidence>
<dbReference type="Proteomes" id="UP000178425">
    <property type="component" value="Unassembled WGS sequence"/>
</dbReference>
<feature type="transmembrane region" description="Helical" evidence="1">
    <location>
        <begin position="31"/>
        <end position="54"/>
    </location>
</feature>
<accession>A0A1F5WPX4</accession>
<feature type="transmembrane region" description="Helical" evidence="1">
    <location>
        <begin position="66"/>
        <end position="87"/>
    </location>
</feature>
<organism evidence="2 3">
    <name type="scientific">Candidatus Giovannonibacteria bacterium RIFCSPHIGHO2_02_43_13</name>
    <dbReference type="NCBI Taxonomy" id="1798330"/>
    <lineage>
        <taxon>Bacteria</taxon>
        <taxon>Candidatus Giovannoniibacteriota</taxon>
    </lineage>
</organism>
<dbReference type="EMBL" id="MFHI01000036">
    <property type="protein sequence ID" value="OGF77709.1"/>
    <property type="molecule type" value="Genomic_DNA"/>
</dbReference>
<protein>
    <submittedName>
        <fullName evidence="2">Uncharacterized protein</fullName>
    </submittedName>
</protein>
<sequence length="115" mass="12947">MYLILGLSGLIIFGWGVYCPACGMYSTYLVPGWVIASSWIVSLLLYGYSVINLFPPLEDIMPIVKFFSIGGAVFLFLFVGWLGHFVAEDLNWSDYCRRVRNIEGQIKDIKANKAP</sequence>
<evidence type="ECO:0000313" key="3">
    <source>
        <dbReference type="Proteomes" id="UP000178425"/>
    </source>
</evidence>
<reference evidence="2 3" key="1">
    <citation type="journal article" date="2016" name="Nat. Commun.">
        <title>Thousands of microbial genomes shed light on interconnected biogeochemical processes in an aquifer system.</title>
        <authorList>
            <person name="Anantharaman K."/>
            <person name="Brown C.T."/>
            <person name="Hug L.A."/>
            <person name="Sharon I."/>
            <person name="Castelle C.J."/>
            <person name="Probst A.J."/>
            <person name="Thomas B.C."/>
            <person name="Singh A."/>
            <person name="Wilkins M.J."/>
            <person name="Karaoz U."/>
            <person name="Brodie E.L."/>
            <person name="Williams K.H."/>
            <person name="Hubbard S.S."/>
            <person name="Banfield J.F."/>
        </authorList>
    </citation>
    <scope>NUCLEOTIDE SEQUENCE [LARGE SCALE GENOMIC DNA]</scope>
</reference>
<comment type="caution">
    <text evidence="2">The sequence shown here is derived from an EMBL/GenBank/DDBJ whole genome shotgun (WGS) entry which is preliminary data.</text>
</comment>